<dbReference type="Pfam" id="PF00171">
    <property type="entry name" value="Aldedh"/>
    <property type="match status" value="1"/>
</dbReference>
<dbReference type="RefSeq" id="WP_256649740.1">
    <property type="nucleotide sequence ID" value="NZ_JANIAA010000004.1"/>
</dbReference>
<comment type="caution">
    <text evidence="3">The sequence shown here is derived from an EMBL/GenBank/DDBJ whole genome shotgun (WGS) entry which is preliminary data.</text>
</comment>
<dbReference type="InterPro" id="IPR016161">
    <property type="entry name" value="Ald_DH/histidinol_DH"/>
</dbReference>
<proteinExistence type="predicted"/>
<evidence type="ECO:0000313" key="4">
    <source>
        <dbReference type="Proteomes" id="UP001204746"/>
    </source>
</evidence>
<dbReference type="InterPro" id="IPR015590">
    <property type="entry name" value="Aldehyde_DH_dom"/>
</dbReference>
<sequence length="143" mass="15168">MALIEDTVASGAKFLVKGDIPDGPGYFVHPAVVDNPADDSDIVRLEPFGPVVPLLRFHDIDEVVERANASEYGLGGSVWSGDPAAAERIAARIETGVVWTNEGPRLAPDLPFGGHKTSGLGVENGTAVLLEYTDTQVLWSRTA</sequence>
<protein>
    <submittedName>
        <fullName evidence="3">Aldehyde dehydrogenase family protein</fullName>
    </submittedName>
</protein>
<evidence type="ECO:0000259" key="2">
    <source>
        <dbReference type="Pfam" id="PF00171"/>
    </source>
</evidence>
<reference evidence="3 4" key="1">
    <citation type="submission" date="2022-07" db="EMBL/GenBank/DDBJ databases">
        <authorList>
            <person name="Phongsopitanun W."/>
            <person name="Tanasupawat S."/>
        </authorList>
    </citation>
    <scope>NUCLEOTIDE SEQUENCE [LARGE SCALE GENOMIC DNA]</scope>
    <source>
        <strain evidence="3 4">RCU-064</strain>
    </source>
</reference>
<evidence type="ECO:0000313" key="3">
    <source>
        <dbReference type="EMBL" id="MCQ8188583.1"/>
    </source>
</evidence>
<accession>A0ABT1UTX6</accession>
<dbReference type="Gene3D" id="3.40.309.10">
    <property type="entry name" value="Aldehyde Dehydrogenase, Chain A, domain 2"/>
    <property type="match status" value="1"/>
</dbReference>
<dbReference type="Proteomes" id="UP001204746">
    <property type="component" value="Unassembled WGS sequence"/>
</dbReference>
<keyword evidence="1" id="KW-0560">Oxidoreductase</keyword>
<name>A0ABT1UTX6_9ACTN</name>
<organism evidence="3 4">
    <name type="scientific">Streptomyces rugosispiralis</name>
    <dbReference type="NCBI Taxonomy" id="2967341"/>
    <lineage>
        <taxon>Bacteria</taxon>
        <taxon>Bacillati</taxon>
        <taxon>Actinomycetota</taxon>
        <taxon>Actinomycetes</taxon>
        <taxon>Kitasatosporales</taxon>
        <taxon>Streptomycetaceae</taxon>
        <taxon>Streptomyces</taxon>
    </lineage>
</organism>
<dbReference type="EMBL" id="JANIAA010000004">
    <property type="protein sequence ID" value="MCQ8188583.1"/>
    <property type="molecule type" value="Genomic_DNA"/>
</dbReference>
<dbReference type="PANTHER" id="PTHR11699">
    <property type="entry name" value="ALDEHYDE DEHYDROGENASE-RELATED"/>
    <property type="match status" value="1"/>
</dbReference>
<dbReference type="Gene3D" id="3.40.605.10">
    <property type="entry name" value="Aldehyde Dehydrogenase, Chain A, domain 1"/>
    <property type="match status" value="1"/>
</dbReference>
<dbReference type="InterPro" id="IPR016163">
    <property type="entry name" value="Ald_DH_C"/>
</dbReference>
<evidence type="ECO:0000256" key="1">
    <source>
        <dbReference type="ARBA" id="ARBA00023002"/>
    </source>
</evidence>
<keyword evidence="4" id="KW-1185">Reference proteome</keyword>
<feature type="domain" description="Aldehyde dehydrogenase" evidence="2">
    <location>
        <begin position="2"/>
        <end position="136"/>
    </location>
</feature>
<dbReference type="SUPFAM" id="SSF53720">
    <property type="entry name" value="ALDH-like"/>
    <property type="match status" value="1"/>
</dbReference>
<dbReference type="InterPro" id="IPR016162">
    <property type="entry name" value="Ald_DH_N"/>
</dbReference>
<gene>
    <name evidence="3" type="ORF">NP777_10030</name>
</gene>